<evidence type="ECO:0000313" key="4">
    <source>
        <dbReference type="Proteomes" id="UP000238479"/>
    </source>
</evidence>
<comment type="caution">
    <text evidence="3">The sequence shown here is derived from an EMBL/GenBank/DDBJ whole genome shotgun (WGS) entry which is preliminary data.</text>
</comment>
<keyword evidence="2" id="KW-1133">Transmembrane helix</keyword>
<keyword evidence="2" id="KW-0472">Membrane</keyword>
<accession>A0A2P6RVL6</accession>
<feature type="compositionally biased region" description="Polar residues" evidence="1">
    <location>
        <begin position="33"/>
        <end position="42"/>
    </location>
</feature>
<dbReference type="EMBL" id="PDCK01000040">
    <property type="protein sequence ID" value="PRQ50472.1"/>
    <property type="molecule type" value="Genomic_DNA"/>
</dbReference>
<evidence type="ECO:0000256" key="1">
    <source>
        <dbReference type="SAM" id="MobiDB-lite"/>
    </source>
</evidence>
<dbReference type="Gramene" id="PRQ50472">
    <property type="protein sequence ID" value="PRQ50472"/>
    <property type="gene ID" value="RchiOBHm_Chr2g0133561"/>
</dbReference>
<evidence type="ECO:0000256" key="2">
    <source>
        <dbReference type="SAM" id="Phobius"/>
    </source>
</evidence>
<dbReference type="AlphaFoldDB" id="A0A2P6RVL6"/>
<name>A0A2P6RVL6_ROSCH</name>
<gene>
    <name evidence="3" type="ORF">RchiOBHm_Chr2g0133561</name>
</gene>
<keyword evidence="4" id="KW-1185">Reference proteome</keyword>
<evidence type="ECO:0000313" key="3">
    <source>
        <dbReference type="EMBL" id="PRQ50472.1"/>
    </source>
</evidence>
<dbReference type="Proteomes" id="UP000238479">
    <property type="component" value="Chromosome 2"/>
</dbReference>
<feature type="transmembrane region" description="Helical" evidence="2">
    <location>
        <begin position="102"/>
        <end position="125"/>
    </location>
</feature>
<sequence length="167" mass="18633">MSSSRGLCSSLLCRSTQKIFRSKKLHDSPHPSPHTNSPASTNDLLHEGFRGYYSKVIITYRLDYGCSRMGVPPPIICWFSSRWLSPPPGLSLSGGDARVSEWYWFLSLIPLYVGFDWICFLGLFWQRLFGTHHFDSALLASSWLLVATAAAAVRKRLGGGGCVCVWS</sequence>
<organism evidence="3 4">
    <name type="scientific">Rosa chinensis</name>
    <name type="common">China rose</name>
    <dbReference type="NCBI Taxonomy" id="74649"/>
    <lineage>
        <taxon>Eukaryota</taxon>
        <taxon>Viridiplantae</taxon>
        <taxon>Streptophyta</taxon>
        <taxon>Embryophyta</taxon>
        <taxon>Tracheophyta</taxon>
        <taxon>Spermatophyta</taxon>
        <taxon>Magnoliopsida</taxon>
        <taxon>eudicotyledons</taxon>
        <taxon>Gunneridae</taxon>
        <taxon>Pentapetalae</taxon>
        <taxon>rosids</taxon>
        <taxon>fabids</taxon>
        <taxon>Rosales</taxon>
        <taxon>Rosaceae</taxon>
        <taxon>Rosoideae</taxon>
        <taxon>Rosoideae incertae sedis</taxon>
        <taxon>Rosa</taxon>
    </lineage>
</organism>
<protein>
    <submittedName>
        <fullName evidence="3">Uncharacterized protein</fullName>
    </submittedName>
</protein>
<keyword evidence="2" id="KW-0812">Transmembrane</keyword>
<proteinExistence type="predicted"/>
<feature type="region of interest" description="Disordered" evidence="1">
    <location>
        <begin position="23"/>
        <end position="42"/>
    </location>
</feature>
<reference evidence="3 4" key="1">
    <citation type="journal article" date="2018" name="Nat. Genet.">
        <title>The Rosa genome provides new insights in the design of modern roses.</title>
        <authorList>
            <person name="Bendahmane M."/>
        </authorList>
    </citation>
    <scope>NUCLEOTIDE SEQUENCE [LARGE SCALE GENOMIC DNA]</scope>
    <source>
        <strain evidence="4">cv. Old Blush</strain>
    </source>
</reference>